<dbReference type="GO" id="GO:0015386">
    <property type="term" value="F:potassium:proton antiporter activity"/>
    <property type="evidence" value="ECO:0007669"/>
    <property type="project" value="TreeGrafter"/>
</dbReference>
<dbReference type="Gene3D" id="6.10.140.1330">
    <property type="match status" value="1"/>
</dbReference>
<dbReference type="Pfam" id="PF00999">
    <property type="entry name" value="Na_H_Exchanger"/>
    <property type="match status" value="1"/>
</dbReference>
<evidence type="ECO:0000256" key="3">
    <source>
        <dbReference type="ARBA" id="ARBA00022692"/>
    </source>
</evidence>
<dbReference type="GO" id="GO:0098719">
    <property type="term" value="P:sodium ion import across plasma membrane"/>
    <property type="evidence" value="ECO:0007669"/>
    <property type="project" value="TreeGrafter"/>
</dbReference>
<feature type="transmembrane region" description="Helical" evidence="11">
    <location>
        <begin position="12"/>
        <end position="31"/>
    </location>
</feature>
<feature type="compositionally biased region" description="Low complexity" evidence="10">
    <location>
        <begin position="696"/>
        <end position="706"/>
    </location>
</feature>
<dbReference type="GO" id="GO:0015385">
    <property type="term" value="F:sodium:proton antiporter activity"/>
    <property type="evidence" value="ECO:0007669"/>
    <property type="project" value="InterPro"/>
</dbReference>
<feature type="transmembrane region" description="Helical" evidence="11">
    <location>
        <begin position="165"/>
        <end position="187"/>
    </location>
</feature>
<evidence type="ECO:0000256" key="2">
    <source>
        <dbReference type="ARBA" id="ARBA00022448"/>
    </source>
</evidence>
<evidence type="ECO:0000256" key="5">
    <source>
        <dbReference type="ARBA" id="ARBA00023053"/>
    </source>
</evidence>
<dbReference type="NCBIfam" id="TIGR00840">
    <property type="entry name" value="b_cpa1"/>
    <property type="match status" value="1"/>
</dbReference>
<dbReference type="InterPro" id="IPR006153">
    <property type="entry name" value="Cation/H_exchanger_TM"/>
</dbReference>
<evidence type="ECO:0000259" key="12">
    <source>
        <dbReference type="Pfam" id="PF00999"/>
    </source>
</evidence>
<keyword evidence="9" id="KW-0050">Antiport</keyword>
<feature type="compositionally biased region" description="Basic and acidic residues" evidence="10">
    <location>
        <begin position="720"/>
        <end position="763"/>
    </location>
</feature>
<feature type="compositionally biased region" description="Basic residues" evidence="10">
    <location>
        <begin position="707"/>
        <end position="718"/>
    </location>
</feature>
<dbReference type="Proteomes" id="UP001186944">
    <property type="component" value="Unassembled WGS sequence"/>
</dbReference>
<evidence type="ECO:0000313" key="13">
    <source>
        <dbReference type="EMBL" id="KAK3095369.1"/>
    </source>
</evidence>
<comment type="caution">
    <text evidence="13">The sequence shown here is derived from an EMBL/GenBank/DDBJ whole genome shotgun (WGS) entry which is preliminary data.</text>
</comment>
<dbReference type="EMBL" id="VSWD01000008">
    <property type="protein sequence ID" value="KAK3095369.1"/>
    <property type="molecule type" value="Genomic_DNA"/>
</dbReference>
<keyword evidence="4 11" id="KW-1133">Transmembrane helix</keyword>
<dbReference type="GO" id="GO:0051453">
    <property type="term" value="P:regulation of intracellular pH"/>
    <property type="evidence" value="ECO:0007669"/>
    <property type="project" value="TreeGrafter"/>
</dbReference>
<keyword evidence="5" id="KW-0915">Sodium</keyword>
<feature type="transmembrane region" description="Helical" evidence="11">
    <location>
        <begin position="123"/>
        <end position="145"/>
    </location>
</feature>
<evidence type="ECO:0000256" key="4">
    <source>
        <dbReference type="ARBA" id="ARBA00022989"/>
    </source>
</evidence>
<feature type="transmembrane region" description="Helical" evidence="11">
    <location>
        <begin position="37"/>
        <end position="58"/>
    </location>
</feature>
<reference evidence="13" key="1">
    <citation type="submission" date="2019-08" db="EMBL/GenBank/DDBJ databases">
        <title>The improved chromosome-level genome for the pearl oyster Pinctada fucata martensii using PacBio sequencing and Hi-C.</title>
        <authorList>
            <person name="Zheng Z."/>
        </authorList>
    </citation>
    <scope>NUCLEOTIDE SEQUENCE</scope>
    <source>
        <strain evidence="13">ZZ-2019</strain>
        <tissue evidence="13">Adductor muscle</tissue>
    </source>
</reference>
<feature type="transmembrane region" description="Helical" evidence="11">
    <location>
        <begin position="199"/>
        <end position="224"/>
    </location>
</feature>
<keyword evidence="6 9" id="KW-0406">Ion transport</keyword>
<evidence type="ECO:0000256" key="1">
    <source>
        <dbReference type="ARBA" id="ARBA00004141"/>
    </source>
</evidence>
<gene>
    <name evidence="13" type="ORF">FSP39_013836</name>
</gene>
<dbReference type="InterPro" id="IPR004709">
    <property type="entry name" value="NaH_exchanger"/>
</dbReference>
<evidence type="ECO:0000313" key="14">
    <source>
        <dbReference type="Proteomes" id="UP001186944"/>
    </source>
</evidence>
<keyword evidence="8 9" id="KW-0739">Sodium transport</keyword>
<proteinExistence type="inferred from homology"/>
<feature type="transmembrane region" description="Helical" evidence="11">
    <location>
        <begin position="79"/>
        <end position="103"/>
    </location>
</feature>
<keyword evidence="14" id="KW-1185">Reference proteome</keyword>
<feature type="transmembrane region" description="Helical" evidence="11">
    <location>
        <begin position="271"/>
        <end position="290"/>
    </location>
</feature>
<evidence type="ECO:0000256" key="7">
    <source>
        <dbReference type="ARBA" id="ARBA00023136"/>
    </source>
</evidence>
<evidence type="ECO:0000256" key="6">
    <source>
        <dbReference type="ARBA" id="ARBA00023065"/>
    </source>
</evidence>
<feature type="compositionally biased region" description="Basic and acidic residues" evidence="10">
    <location>
        <begin position="640"/>
        <end position="653"/>
    </location>
</feature>
<feature type="compositionally biased region" description="Polar residues" evidence="10">
    <location>
        <begin position="668"/>
        <end position="677"/>
    </location>
</feature>
<feature type="domain" description="Cation/H+ exchanger transmembrane" evidence="12">
    <location>
        <begin position="6"/>
        <end position="297"/>
    </location>
</feature>
<organism evidence="13 14">
    <name type="scientific">Pinctada imbricata</name>
    <name type="common">Atlantic pearl-oyster</name>
    <name type="synonym">Pinctada martensii</name>
    <dbReference type="NCBI Taxonomy" id="66713"/>
    <lineage>
        <taxon>Eukaryota</taxon>
        <taxon>Metazoa</taxon>
        <taxon>Spiralia</taxon>
        <taxon>Lophotrochozoa</taxon>
        <taxon>Mollusca</taxon>
        <taxon>Bivalvia</taxon>
        <taxon>Autobranchia</taxon>
        <taxon>Pteriomorphia</taxon>
        <taxon>Pterioida</taxon>
        <taxon>Pterioidea</taxon>
        <taxon>Pteriidae</taxon>
        <taxon>Pinctada</taxon>
    </lineage>
</organism>
<sequence length="835" mass="94467">MGNILVNLKQCLVFSSIIVAVDPVAVLAIFQEVGVNNVLYFLVFGESLLNDAVTVVLYNMMKEFNSMSVVPVAEIFKGLLAFFITSLGGLSIGIVFGVLTAIITKYTGTVRVVEPLAVFVLAYTSYLMAEMFHFSGIISIIGCGLTQAQYAFHNISQKSHTTVKYFSKMLSSTSDCIIFLFLGIVLFRDDIQTAENWKVGFILWSIFLCLLYRFIVVFGLTWLVNRSSKIRRIDNEEKFIMAYGGLRGAVAFSLMDLLEIKDPFMTSRTKAIFMTTCLSIIFFTVFVQGISIKPLVKLLRVKLQEEKELKLSEEINSHVTDHVMAGIEEVLGQHGEHYFRELLEFYNRKYVKRMLMKDPFSMDEQIMHCFEEIALQQHFENLAGSKMIQEKYTSHDELPYPEDQLPSKITINLNDSIPEEEEDIVSSGEDSEEPMTILPAVTVLPPPSGPVRRANDIRNEEMSLLIENDKARRRTVANARKKSIIPDFFRSKSDRKPVSDEPTAKDLRAMFTPSRRMIQHRKLDKNIRDESSTDLLRFLQEKQNRTRRMSQAIGAFKYAGRDSTSPCSTPLGSDLHLNLPRKSIDAGQAMKNYRRRLSLAVPERPAFQRERSPSDVTALKSHHNPIIPPFRKPRFLKRGHSCDDRTLDSRESPKTLTTDAATLGKSPSRVSKTSGFESITEHDEDESGHSLDDTKSTISSSSTASRSSHKFRRPKLLKSKTIDLGHSSKHDEIPMQRSDTDPVDKKQKERSKVKFKMEEESNTKKYPKKSKLEKSASLDVSIPSESSQEAPMRSNSNSDISPGSPQLRKASYTQAISSNEVDDTADDVEMKNLKN</sequence>
<keyword evidence="7 11" id="KW-0472">Membrane</keyword>
<protein>
    <recommendedName>
        <fullName evidence="9">Sodium/hydrogen exchanger</fullName>
    </recommendedName>
</protein>
<dbReference type="InterPro" id="IPR018422">
    <property type="entry name" value="Cation/H_exchanger_CPA1"/>
</dbReference>
<dbReference type="GO" id="GO:0005886">
    <property type="term" value="C:plasma membrane"/>
    <property type="evidence" value="ECO:0007669"/>
    <property type="project" value="TreeGrafter"/>
</dbReference>
<accession>A0AA89BYN6</accession>
<comment type="subcellular location">
    <subcellularLocation>
        <location evidence="1">Membrane</location>
        <topology evidence="1">Multi-pass membrane protein</topology>
    </subcellularLocation>
</comment>
<dbReference type="AlphaFoldDB" id="A0AA89BYN6"/>
<evidence type="ECO:0000256" key="11">
    <source>
        <dbReference type="SAM" id="Phobius"/>
    </source>
</evidence>
<keyword evidence="3 9" id="KW-0812">Transmembrane</keyword>
<feature type="compositionally biased region" description="Polar residues" evidence="10">
    <location>
        <begin position="783"/>
        <end position="804"/>
    </location>
</feature>
<dbReference type="PANTHER" id="PTHR10110:SF126">
    <property type="entry name" value="NA(+)_H(+) EXCHANGER PROTEIN 7"/>
    <property type="match status" value="1"/>
</dbReference>
<keyword evidence="2 9" id="KW-0813">Transport</keyword>
<evidence type="ECO:0000256" key="8">
    <source>
        <dbReference type="ARBA" id="ARBA00023201"/>
    </source>
</evidence>
<name>A0AA89BYN6_PINIB</name>
<evidence type="ECO:0000256" key="10">
    <source>
        <dbReference type="SAM" id="MobiDB-lite"/>
    </source>
</evidence>
<dbReference type="PANTHER" id="PTHR10110">
    <property type="entry name" value="SODIUM/HYDROGEN EXCHANGER"/>
    <property type="match status" value="1"/>
</dbReference>
<comment type="similarity">
    <text evidence="9">Belongs to the monovalent cation:proton antiporter 1 (CPA1) transporter (TC 2.A.36) family.</text>
</comment>
<evidence type="ECO:0000256" key="9">
    <source>
        <dbReference type="RuleBase" id="RU003722"/>
    </source>
</evidence>
<feature type="region of interest" description="Disordered" evidence="10">
    <location>
        <begin position="605"/>
        <end position="835"/>
    </location>
</feature>